<keyword evidence="5" id="KW-0012">Acyltransferase</keyword>
<keyword evidence="3" id="KW-0133">Cell shape</keyword>
<evidence type="ECO:0000256" key="6">
    <source>
        <dbReference type="ARBA" id="ARBA00023316"/>
    </source>
</evidence>
<dbReference type="Proteomes" id="UP000724148">
    <property type="component" value="Unassembled WGS sequence"/>
</dbReference>
<sequence length="345" mass="40118">MNISQAEARAEWNQFVRQHCPPVGAFMQTWEWGTFQQSLGRKIDRYFLKDGNKQLAAFTLVHHSLPFGFSYGYIPRGPIIAAHAAGEDKLPEILNFIRTWAVRNFSRLIFLRLEPPLSSLAAVAQGRGFHFPSYYIQPRHNVIVSLDKEGDEIVKSFHPSTRSNIRRAENRGVTVEVKSRMTAADYRHFFVMEKETIQRNRGKNAYPSRNYFDALLRTIPPFSETRDPNSLSLGIFYGYQHNRPAAAHFVLFFCGTATYLYGASYSQHLNSKVTTYLHWIAMREAKQRGLRYYDLGGIDDARWPTLTNFKRQFRGQELTYIGNIDIPIRPVSYRIYNLLRRFRNT</sequence>
<comment type="caution">
    <text evidence="7">The sequence shown here is derived from an EMBL/GenBank/DDBJ whole genome shotgun (WGS) entry which is preliminary data.</text>
</comment>
<organism evidence="7 8">
    <name type="scientific">Candidatus Sungiibacteriota bacterium</name>
    <dbReference type="NCBI Taxonomy" id="2750080"/>
    <lineage>
        <taxon>Bacteria</taxon>
        <taxon>Candidatus Sungiibacteriota</taxon>
    </lineage>
</organism>
<evidence type="ECO:0000256" key="4">
    <source>
        <dbReference type="ARBA" id="ARBA00022984"/>
    </source>
</evidence>
<evidence type="ECO:0000256" key="2">
    <source>
        <dbReference type="ARBA" id="ARBA00022679"/>
    </source>
</evidence>
<dbReference type="GO" id="GO:0016755">
    <property type="term" value="F:aminoacyltransferase activity"/>
    <property type="evidence" value="ECO:0007669"/>
    <property type="project" value="InterPro"/>
</dbReference>
<dbReference type="PROSITE" id="PS51191">
    <property type="entry name" value="FEMABX"/>
    <property type="match status" value="1"/>
</dbReference>
<gene>
    <name evidence="7" type="ORF">HYT40_01040</name>
</gene>
<dbReference type="InterPro" id="IPR003447">
    <property type="entry name" value="FEMABX"/>
</dbReference>
<evidence type="ECO:0000313" key="8">
    <source>
        <dbReference type="Proteomes" id="UP000724148"/>
    </source>
</evidence>
<dbReference type="Gene3D" id="3.40.630.30">
    <property type="match status" value="2"/>
</dbReference>
<evidence type="ECO:0000256" key="5">
    <source>
        <dbReference type="ARBA" id="ARBA00023315"/>
    </source>
</evidence>
<dbReference type="GO" id="GO:0008360">
    <property type="term" value="P:regulation of cell shape"/>
    <property type="evidence" value="ECO:0007669"/>
    <property type="project" value="UniProtKB-KW"/>
</dbReference>
<proteinExistence type="inferred from homology"/>
<keyword evidence="4" id="KW-0573">Peptidoglycan synthesis</keyword>
<keyword evidence="6" id="KW-0961">Cell wall biogenesis/degradation</keyword>
<dbReference type="PANTHER" id="PTHR36174:SF1">
    <property type="entry name" value="LIPID II:GLYCINE GLYCYLTRANSFERASE"/>
    <property type="match status" value="1"/>
</dbReference>
<protein>
    <submittedName>
        <fullName evidence="7">Peptidoglycan bridge formation glycyltransferase FemA/FemB family protein</fullName>
    </submittedName>
</protein>
<dbReference type="InterPro" id="IPR016181">
    <property type="entry name" value="Acyl_CoA_acyltransferase"/>
</dbReference>
<evidence type="ECO:0000256" key="3">
    <source>
        <dbReference type="ARBA" id="ARBA00022960"/>
    </source>
</evidence>
<dbReference type="AlphaFoldDB" id="A0A931WNK9"/>
<reference evidence="7" key="1">
    <citation type="submission" date="2020-07" db="EMBL/GenBank/DDBJ databases">
        <title>Huge and variable diversity of episymbiotic CPR bacteria and DPANN archaea in groundwater ecosystems.</title>
        <authorList>
            <person name="He C.Y."/>
            <person name="Keren R."/>
            <person name="Whittaker M."/>
            <person name="Farag I.F."/>
            <person name="Doudna J."/>
            <person name="Cate J.H.D."/>
            <person name="Banfield J.F."/>
        </authorList>
    </citation>
    <scope>NUCLEOTIDE SEQUENCE</scope>
    <source>
        <strain evidence="7">NC_groundwater_193_Ag_S-0.1um_51_7</strain>
    </source>
</reference>
<dbReference type="EMBL" id="JACOZA010000028">
    <property type="protein sequence ID" value="MBI2096728.1"/>
    <property type="molecule type" value="Genomic_DNA"/>
</dbReference>
<dbReference type="GO" id="GO:0009252">
    <property type="term" value="P:peptidoglycan biosynthetic process"/>
    <property type="evidence" value="ECO:0007669"/>
    <property type="project" value="UniProtKB-KW"/>
</dbReference>
<dbReference type="Pfam" id="PF02388">
    <property type="entry name" value="FemAB"/>
    <property type="match status" value="3"/>
</dbReference>
<dbReference type="GO" id="GO:0071555">
    <property type="term" value="P:cell wall organization"/>
    <property type="evidence" value="ECO:0007669"/>
    <property type="project" value="UniProtKB-KW"/>
</dbReference>
<comment type="similarity">
    <text evidence="1">Belongs to the FemABX family.</text>
</comment>
<dbReference type="SUPFAM" id="SSF55729">
    <property type="entry name" value="Acyl-CoA N-acyltransferases (Nat)"/>
    <property type="match status" value="2"/>
</dbReference>
<evidence type="ECO:0000313" key="7">
    <source>
        <dbReference type="EMBL" id="MBI2096728.1"/>
    </source>
</evidence>
<keyword evidence="2" id="KW-0808">Transferase</keyword>
<dbReference type="PANTHER" id="PTHR36174">
    <property type="entry name" value="LIPID II:GLYCINE GLYCYLTRANSFERASE"/>
    <property type="match status" value="1"/>
</dbReference>
<name>A0A931WNK9_9BACT</name>
<evidence type="ECO:0000256" key="1">
    <source>
        <dbReference type="ARBA" id="ARBA00009943"/>
    </source>
</evidence>
<dbReference type="InterPro" id="IPR050644">
    <property type="entry name" value="PG_Glycine_Bridge_Synth"/>
</dbReference>
<accession>A0A931WNK9</accession>